<evidence type="ECO:0000313" key="10">
    <source>
        <dbReference type="Proteomes" id="UP001138997"/>
    </source>
</evidence>
<dbReference type="Pfam" id="PF01032">
    <property type="entry name" value="FecCD"/>
    <property type="match status" value="1"/>
</dbReference>
<dbReference type="EMBL" id="JAJOMB010000007">
    <property type="protein sequence ID" value="MCD5312305.1"/>
    <property type="molecule type" value="Genomic_DNA"/>
</dbReference>
<keyword evidence="4" id="KW-1003">Cell membrane</keyword>
<name>A0A9X1NDZ0_9ACTN</name>
<feature type="transmembrane region" description="Helical" evidence="8">
    <location>
        <begin position="133"/>
        <end position="154"/>
    </location>
</feature>
<dbReference type="PANTHER" id="PTHR30472:SF1">
    <property type="entry name" value="FE(3+) DICITRATE TRANSPORT SYSTEM PERMEASE PROTEIN FECC-RELATED"/>
    <property type="match status" value="1"/>
</dbReference>
<evidence type="ECO:0000313" key="9">
    <source>
        <dbReference type="EMBL" id="MCD5312305.1"/>
    </source>
</evidence>
<dbReference type="GO" id="GO:0022857">
    <property type="term" value="F:transmembrane transporter activity"/>
    <property type="evidence" value="ECO:0007669"/>
    <property type="project" value="InterPro"/>
</dbReference>
<evidence type="ECO:0000256" key="4">
    <source>
        <dbReference type="ARBA" id="ARBA00022475"/>
    </source>
</evidence>
<dbReference type="AlphaFoldDB" id="A0A9X1NDZ0"/>
<comment type="similarity">
    <text evidence="2">Belongs to the binding-protein-dependent transport system permease family. FecCD subfamily.</text>
</comment>
<dbReference type="Proteomes" id="UP001138997">
    <property type="component" value="Unassembled WGS sequence"/>
</dbReference>
<evidence type="ECO:0000256" key="2">
    <source>
        <dbReference type="ARBA" id="ARBA00007935"/>
    </source>
</evidence>
<dbReference type="SUPFAM" id="SSF81345">
    <property type="entry name" value="ABC transporter involved in vitamin B12 uptake, BtuC"/>
    <property type="match status" value="1"/>
</dbReference>
<dbReference type="FunFam" id="1.10.3470.10:FF:000001">
    <property type="entry name" value="Vitamin B12 ABC transporter permease BtuC"/>
    <property type="match status" value="1"/>
</dbReference>
<gene>
    <name evidence="9" type="ORF">LR394_15465</name>
</gene>
<dbReference type="InterPro" id="IPR000522">
    <property type="entry name" value="ABC_transptr_permease_BtuC"/>
</dbReference>
<feature type="transmembrane region" description="Helical" evidence="8">
    <location>
        <begin position="23"/>
        <end position="43"/>
    </location>
</feature>
<feature type="transmembrane region" description="Helical" evidence="8">
    <location>
        <begin position="166"/>
        <end position="187"/>
    </location>
</feature>
<comment type="caution">
    <text evidence="9">The sequence shown here is derived from an EMBL/GenBank/DDBJ whole genome shotgun (WGS) entry which is preliminary data.</text>
</comment>
<evidence type="ECO:0000256" key="3">
    <source>
        <dbReference type="ARBA" id="ARBA00022448"/>
    </source>
</evidence>
<keyword evidence="3" id="KW-0813">Transport</keyword>
<keyword evidence="7 8" id="KW-0472">Membrane</keyword>
<evidence type="ECO:0000256" key="1">
    <source>
        <dbReference type="ARBA" id="ARBA00004651"/>
    </source>
</evidence>
<dbReference type="GO" id="GO:0005886">
    <property type="term" value="C:plasma membrane"/>
    <property type="evidence" value="ECO:0007669"/>
    <property type="project" value="UniProtKB-SubCell"/>
</dbReference>
<dbReference type="InterPro" id="IPR037294">
    <property type="entry name" value="ABC_BtuC-like"/>
</dbReference>
<keyword evidence="10" id="KW-1185">Reference proteome</keyword>
<dbReference type="GO" id="GO:0033214">
    <property type="term" value="P:siderophore-iron import into cell"/>
    <property type="evidence" value="ECO:0007669"/>
    <property type="project" value="TreeGrafter"/>
</dbReference>
<dbReference type="Gene3D" id="1.10.3470.10">
    <property type="entry name" value="ABC transporter involved in vitamin B12 uptake, BtuC"/>
    <property type="match status" value="1"/>
</dbReference>
<keyword evidence="6 8" id="KW-1133">Transmembrane helix</keyword>
<feature type="transmembrane region" description="Helical" evidence="8">
    <location>
        <begin position="106"/>
        <end position="127"/>
    </location>
</feature>
<keyword evidence="5 8" id="KW-0812">Transmembrane</keyword>
<feature type="transmembrane region" description="Helical" evidence="8">
    <location>
        <begin position="74"/>
        <end position="94"/>
    </location>
</feature>
<reference evidence="9" key="1">
    <citation type="submission" date="2021-11" db="EMBL/GenBank/DDBJ databases">
        <title>Streptomyces corallinus and Kineosporia corallina sp. nov., two new coral-derived marine actinobacteria.</title>
        <authorList>
            <person name="Buangrab K."/>
            <person name="Sutthacheep M."/>
            <person name="Yeemin T."/>
            <person name="Harunari E."/>
            <person name="Igarashi Y."/>
            <person name="Sripreechasak P."/>
            <person name="Kanchanasin P."/>
            <person name="Tanasupawat S."/>
            <person name="Phongsopitanun W."/>
        </authorList>
    </citation>
    <scope>NUCLEOTIDE SEQUENCE</scope>
    <source>
        <strain evidence="9">JCM 31032</strain>
    </source>
</reference>
<dbReference type="PANTHER" id="PTHR30472">
    <property type="entry name" value="FERRIC ENTEROBACTIN TRANSPORT SYSTEM PERMEASE PROTEIN"/>
    <property type="match status" value="1"/>
</dbReference>
<accession>A0A9X1NDZ0</accession>
<dbReference type="RefSeq" id="WP_231442368.1">
    <property type="nucleotide sequence ID" value="NZ_JAJOMB010000007.1"/>
</dbReference>
<organism evidence="9 10">
    <name type="scientific">Kineosporia babensis</name>
    <dbReference type="NCBI Taxonomy" id="499548"/>
    <lineage>
        <taxon>Bacteria</taxon>
        <taxon>Bacillati</taxon>
        <taxon>Actinomycetota</taxon>
        <taxon>Actinomycetes</taxon>
        <taxon>Kineosporiales</taxon>
        <taxon>Kineosporiaceae</taxon>
        <taxon>Kineosporia</taxon>
    </lineage>
</organism>
<proteinExistence type="inferred from homology"/>
<evidence type="ECO:0000256" key="8">
    <source>
        <dbReference type="SAM" id="Phobius"/>
    </source>
</evidence>
<protein>
    <submittedName>
        <fullName evidence="9">Iron ABC transporter permease</fullName>
    </submittedName>
</protein>
<feature type="transmembrane region" description="Helical" evidence="8">
    <location>
        <begin position="258"/>
        <end position="285"/>
    </location>
</feature>
<sequence>MSLSGLVLTRAPALRSRTVSAQAGWLAMTASALLLAVLLSLAVGSRGLIPGELFDVVRGSGTAEARAIVLELRLSRTIAAVIAGAGLAVAGAVIQGHTRNPLADPGLLGVTSGAAVAVVLAIFLLGITDPAGYLWFCLLGALLGTVLVTAVGLAGAKRRDASPASLVLAGAAVNALLGAVTGVMLLLDSASLDVYRFWTVGSLAGGPDAQVLAVAGPLVLAGLVIAIAHAPALDSLALGDDAAKALGRNPLRTRLTGLAAVTLLVGGAVACAGSLGFVGLVAPHVVRRLTGPVHRWLLPQCALVGAVFVLLADVVGRLVVHPDELPVGVVLGIFGGPAFVLIVLRFRRSRRGR</sequence>
<feature type="transmembrane region" description="Helical" evidence="8">
    <location>
        <begin position="297"/>
        <end position="319"/>
    </location>
</feature>
<evidence type="ECO:0000256" key="5">
    <source>
        <dbReference type="ARBA" id="ARBA00022692"/>
    </source>
</evidence>
<evidence type="ECO:0000256" key="6">
    <source>
        <dbReference type="ARBA" id="ARBA00022989"/>
    </source>
</evidence>
<dbReference type="CDD" id="cd06550">
    <property type="entry name" value="TM_ABC_iron-siderophores_like"/>
    <property type="match status" value="1"/>
</dbReference>
<comment type="subcellular location">
    <subcellularLocation>
        <location evidence="1">Cell membrane</location>
        <topology evidence="1">Multi-pass membrane protein</topology>
    </subcellularLocation>
</comment>
<feature type="transmembrane region" description="Helical" evidence="8">
    <location>
        <begin position="325"/>
        <end position="344"/>
    </location>
</feature>
<evidence type="ECO:0000256" key="7">
    <source>
        <dbReference type="ARBA" id="ARBA00023136"/>
    </source>
</evidence>